<dbReference type="CDD" id="cd01065">
    <property type="entry name" value="NAD_bind_Shikimate_DH"/>
    <property type="match status" value="1"/>
</dbReference>
<dbReference type="FunFam" id="3.65.10.10:FF:000007">
    <property type="entry name" value="Pentafunctional AROM polypeptide"/>
    <property type="match status" value="1"/>
</dbReference>
<comment type="catalytic activity">
    <reaction evidence="19">
        <text>3-phosphoshikimate + phosphoenolpyruvate = 5-O-(1-carboxyvinyl)-3-phosphoshikimate + phosphate</text>
        <dbReference type="Rhea" id="RHEA:21256"/>
        <dbReference type="ChEBI" id="CHEBI:43474"/>
        <dbReference type="ChEBI" id="CHEBI:57701"/>
        <dbReference type="ChEBI" id="CHEBI:58702"/>
        <dbReference type="ChEBI" id="CHEBI:145989"/>
        <dbReference type="EC" id="2.5.1.19"/>
    </reaction>
    <physiologicalReaction direction="left-to-right" evidence="19">
        <dbReference type="Rhea" id="RHEA:21257"/>
    </physiologicalReaction>
</comment>
<dbReference type="GO" id="GO:0003866">
    <property type="term" value="F:3-phosphoshikimate 1-carboxyvinyltransferase activity"/>
    <property type="evidence" value="ECO:0007669"/>
    <property type="project" value="UniProtKB-UniRule"/>
</dbReference>
<dbReference type="GO" id="GO:0003855">
    <property type="term" value="F:3-dehydroquinate dehydratase activity"/>
    <property type="evidence" value="ECO:0007669"/>
    <property type="project" value="UniProtKB-UniRule"/>
</dbReference>
<dbReference type="Pfam" id="PF00275">
    <property type="entry name" value="EPSP_synthase"/>
    <property type="match status" value="1"/>
</dbReference>
<keyword evidence="13 21" id="KW-0067">ATP-binding</keyword>
<feature type="binding site" evidence="21">
    <location>
        <position position="116"/>
    </location>
    <ligand>
        <name>NAD(+)</name>
        <dbReference type="ChEBI" id="CHEBI:57540"/>
    </ligand>
</feature>
<dbReference type="Proteomes" id="UP000095009">
    <property type="component" value="Unassembled WGS sequence"/>
</dbReference>
<feature type="binding site" evidence="21">
    <location>
        <begin position="136"/>
        <end position="137"/>
    </location>
    <ligand>
        <name>NAD(+)</name>
        <dbReference type="ChEBI" id="CHEBI:57540"/>
    </ligand>
</feature>
<evidence type="ECO:0000256" key="5">
    <source>
        <dbReference type="ARBA" id="ARBA00009948"/>
    </source>
</evidence>
<feature type="binding site" evidence="21">
    <location>
        <begin position="111"/>
        <end position="113"/>
    </location>
    <ligand>
        <name>NAD(+)</name>
        <dbReference type="ChEBI" id="CHEBI:57540"/>
    </ligand>
</feature>
<feature type="domain" description="SDH C-terminal" evidence="27">
    <location>
        <begin position="1535"/>
        <end position="1561"/>
    </location>
</feature>
<dbReference type="PROSITE" id="PS00104">
    <property type="entry name" value="EPSP_SYNTHASE_1"/>
    <property type="match status" value="1"/>
</dbReference>
<dbReference type="Pfam" id="PF01761">
    <property type="entry name" value="DHQ_synthase"/>
    <property type="match status" value="1"/>
</dbReference>
<feature type="binding site" evidence="21">
    <location>
        <position position="249"/>
    </location>
    <ligand>
        <name>7-phospho-2-dehydro-3-deoxy-D-arabino-heptonate</name>
        <dbReference type="ChEBI" id="CHEBI:58394"/>
    </ligand>
</feature>
<dbReference type="Gene3D" id="3.40.50.720">
    <property type="entry name" value="NAD(P)-binding Rossmann-like Domain"/>
    <property type="match status" value="1"/>
</dbReference>
<dbReference type="InterPro" id="IPR046346">
    <property type="entry name" value="Aminoacid_DH-like_N_sf"/>
</dbReference>
<evidence type="ECO:0000256" key="17">
    <source>
        <dbReference type="ARBA" id="ARBA00023239"/>
    </source>
</evidence>
<dbReference type="Gene3D" id="3.65.10.10">
    <property type="entry name" value="Enolpyruvate transferase domain"/>
    <property type="match status" value="2"/>
</dbReference>
<dbReference type="HAMAP" id="MF_00222">
    <property type="entry name" value="Shikimate_DH_AroE"/>
    <property type="match status" value="1"/>
</dbReference>
<dbReference type="InterPro" id="IPR018508">
    <property type="entry name" value="3-dehydroquinate_DH_AS"/>
</dbReference>
<dbReference type="Gene3D" id="3.40.50.1970">
    <property type="match status" value="1"/>
</dbReference>
<dbReference type="NCBIfam" id="TIGR01093">
    <property type="entry name" value="aroD"/>
    <property type="match status" value="1"/>
</dbReference>
<comment type="similarity">
    <text evidence="21 22">In the 4th section; belongs to the type-I 3-dehydroquinase family.</text>
</comment>
<evidence type="ECO:0000256" key="3">
    <source>
        <dbReference type="ARBA" id="ARBA00006477"/>
    </source>
</evidence>
<dbReference type="InterPro" id="IPR030960">
    <property type="entry name" value="DHQS/DOIS_N"/>
</dbReference>
<comment type="catalytic activity">
    <reaction evidence="21 22">
        <text>3-dehydroquinate = 3-dehydroshikimate + H2O</text>
        <dbReference type="Rhea" id="RHEA:21096"/>
        <dbReference type="ChEBI" id="CHEBI:15377"/>
        <dbReference type="ChEBI" id="CHEBI:16630"/>
        <dbReference type="ChEBI" id="CHEBI:32364"/>
        <dbReference type="EC" id="4.2.1.10"/>
    </reaction>
</comment>
<keyword evidence="7 21" id="KW-0028">Amino-acid biosynthesis</keyword>
<feature type="active site" description="Proton acceptor; for 3-dehydroquinate synthase activity" evidence="21">
    <location>
        <position position="274"/>
    </location>
</feature>
<dbReference type="CDD" id="cd00502">
    <property type="entry name" value="DHQase_I"/>
    <property type="match status" value="1"/>
</dbReference>
<reference evidence="29 30" key="1">
    <citation type="journal article" date="2016" name="Proc. Natl. Acad. Sci. U.S.A.">
        <title>Comparative genomics of biotechnologically important yeasts.</title>
        <authorList>
            <person name="Riley R."/>
            <person name="Haridas S."/>
            <person name="Wolfe K.H."/>
            <person name="Lopes M.R."/>
            <person name="Hittinger C.T."/>
            <person name="Goeker M."/>
            <person name="Salamov A.A."/>
            <person name="Wisecaver J.H."/>
            <person name="Long T.M."/>
            <person name="Calvey C.H."/>
            <person name="Aerts A.L."/>
            <person name="Barry K.W."/>
            <person name="Choi C."/>
            <person name="Clum A."/>
            <person name="Coughlan A.Y."/>
            <person name="Deshpande S."/>
            <person name="Douglass A.P."/>
            <person name="Hanson S.J."/>
            <person name="Klenk H.-P."/>
            <person name="LaButti K.M."/>
            <person name="Lapidus A."/>
            <person name="Lindquist E.A."/>
            <person name="Lipzen A.M."/>
            <person name="Meier-Kolthoff J.P."/>
            <person name="Ohm R.A."/>
            <person name="Otillar R.P."/>
            <person name="Pangilinan J.L."/>
            <person name="Peng Y."/>
            <person name="Rokas A."/>
            <person name="Rosa C.A."/>
            <person name="Scheuner C."/>
            <person name="Sibirny A.A."/>
            <person name="Slot J.C."/>
            <person name="Stielow J.B."/>
            <person name="Sun H."/>
            <person name="Kurtzman C.P."/>
            <person name="Blackwell M."/>
            <person name="Grigoriev I.V."/>
            <person name="Jeffries T.W."/>
        </authorList>
    </citation>
    <scope>NUCLEOTIDE SEQUENCE [LARGE SCALE GENOMIC DNA]</scope>
    <source>
        <strain evidence="29 30">DSM 6958</strain>
    </source>
</reference>
<dbReference type="InterPro" id="IPR023193">
    <property type="entry name" value="EPSP_synthase_CS"/>
</dbReference>
<keyword evidence="14 21" id="KW-0521">NADP</keyword>
<feature type="binding site" evidence="21">
    <location>
        <position position="286"/>
    </location>
    <ligand>
        <name>7-phospho-2-dehydro-3-deoxy-D-arabino-heptonate</name>
        <dbReference type="ChEBI" id="CHEBI:58394"/>
    </ligand>
</feature>
<dbReference type="PROSITE" id="PS01028">
    <property type="entry name" value="DEHYDROQUINASE_I"/>
    <property type="match status" value="1"/>
</dbReference>
<dbReference type="FunFam" id="1.20.1090.10:FF:000007">
    <property type="entry name" value="Pentafunctional AROM polypeptide"/>
    <property type="match status" value="1"/>
</dbReference>
<dbReference type="Pfam" id="PF01202">
    <property type="entry name" value="SKI"/>
    <property type="match status" value="1"/>
</dbReference>
<dbReference type="InterPro" id="IPR013708">
    <property type="entry name" value="Shikimate_DH-bd_N"/>
</dbReference>
<evidence type="ECO:0000256" key="1">
    <source>
        <dbReference type="ARBA" id="ARBA00004496"/>
    </source>
</evidence>
<dbReference type="Gene3D" id="3.40.50.300">
    <property type="entry name" value="P-loop containing nucleotide triphosphate hydrolases"/>
    <property type="match status" value="1"/>
</dbReference>
<comment type="pathway">
    <text evidence="21 22">Metabolic intermediate biosynthesis; chorismate biosynthesis; chorismate from D-erythrose 4-phosphate and phosphoenolpyruvate: step 4/7.</text>
</comment>
<evidence type="ECO:0000256" key="21">
    <source>
        <dbReference type="HAMAP-Rule" id="MF_03143"/>
    </source>
</evidence>
<proteinExistence type="inferred from homology"/>
<evidence type="ECO:0000313" key="30">
    <source>
        <dbReference type="Proteomes" id="UP000095009"/>
    </source>
</evidence>
<evidence type="ECO:0000256" key="22">
    <source>
        <dbReference type="PIRNR" id="PIRNR000514"/>
    </source>
</evidence>
<comment type="pathway">
    <text evidence="2 21 22">Metabolic intermediate biosynthesis; chorismate biosynthesis; chorismate from D-erythrose 4-phosphate and phosphoenolpyruvate: step 6/7.</text>
</comment>
<dbReference type="EMBL" id="KV454407">
    <property type="protein sequence ID" value="ODQ67067.1"/>
    <property type="molecule type" value="Genomic_DNA"/>
</dbReference>
<keyword evidence="8 21" id="KW-0808">Transferase</keyword>
<dbReference type="Gene3D" id="3.40.50.10860">
    <property type="entry name" value="Leucine Dehydrogenase, chain A, domain 1"/>
    <property type="match status" value="1"/>
</dbReference>
<feature type="active site" description="Schiff-base intermediate with substrate; for 3-dehydroquinate dehydratase activity" evidence="21">
    <location>
        <position position="1205"/>
    </location>
</feature>
<dbReference type="UniPathway" id="UPA00053">
    <property type="reaction ID" value="UER00085"/>
</dbReference>
<dbReference type="InterPro" id="IPR031322">
    <property type="entry name" value="Shikimate/glucono_kinase"/>
</dbReference>
<dbReference type="Pfam" id="PF01488">
    <property type="entry name" value="Shikimate_DH"/>
    <property type="match status" value="1"/>
</dbReference>
<evidence type="ECO:0000256" key="10">
    <source>
        <dbReference type="ARBA" id="ARBA00022741"/>
    </source>
</evidence>
<feature type="binding site" evidence="21">
    <location>
        <position position="270"/>
    </location>
    <ligand>
        <name>7-phospho-2-dehydro-3-deoxy-D-arabino-heptonate</name>
        <dbReference type="ChEBI" id="CHEBI:58394"/>
    </ligand>
</feature>
<feature type="active site" description="Proton acceptor; for 3-dehydroquinate synthase activity" evidence="21">
    <location>
        <position position="259"/>
    </location>
</feature>
<evidence type="ECO:0000256" key="19">
    <source>
        <dbReference type="ARBA" id="ARBA00044633"/>
    </source>
</evidence>
<dbReference type="GO" id="GO:0005524">
    <property type="term" value="F:ATP binding"/>
    <property type="evidence" value="ECO:0007669"/>
    <property type="project" value="UniProtKB-UniRule"/>
</dbReference>
<dbReference type="STRING" id="857566.A0A1E3PQF0"/>
<feature type="domain" description="Quinate/shikimate 5-dehydrogenase/glutamyl-tRNA reductase" evidence="24">
    <location>
        <begin position="1403"/>
        <end position="1469"/>
    </location>
</feature>
<dbReference type="NCBIfam" id="TIGR01809">
    <property type="entry name" value="Shik-DH-AROM"/>
    <property type="match status" value="1"/>
</dbReference>
<comment type="similarity">
    <text evidence="5">Belongs to the EPSP synthase family.</text>
</comment>
<comment type="catalytic activity">
    <reaction evidence="21 22">
        <text>shikimate + ATP = 3-phosphoshikimate + ADP + H(+)</text>
        <dbReference type="Rhea" id="RHEA:13121"/>
        <dbReference type="ChEBI" id="CHEBI:15378"/>
        <dbReference type="ChEBI" id="CHEBI:30616"/>
        <dbReference type="ChEBI" id="CHEBI:36208"/>
        <dbReference type="ChEBI" id="CHEBI:145989"/>
        <dbReference type="ChEBI" id="CHEBI:456216"/>
        <dbReference type="EC" id="2.7.1.71"/>
    </reaction>
</comment>
<dbReference type="EC" id="1.1.1.25" evidence="21"/>
<feature type="binding site" evidence="21">
    <location>
        <position position="158"/>
    </location>
    <ligand>
        <name>NAD(+)</name>
        <dbReference type="ChEBI" id="CHEBI:57540"/>
    </ligand>
</feature>
<feature type="domain" description="Shikimate dehydrogenase substrate binding N-terminal" evidence="26">
    <location>
        <begin position="1289"/>
        <end position="1370"/>
    </location>
</feature>
<comment type="caution">
    <text evidence="21">Lacks conserved residue(s) required for the propagation of feature annotation.</text>
</comment>
<feature type="domain" description="3-dehydroquinate synthase C-terminal" evidence="28">
    <location>
        <begin position="188"/>
        <end position="357"/>
    </location>
</feature>
<dbReference type="CDD" id="cd00464">
    <property type="entry name" value="SK"/>
    <property type="match status" value="1"/>
</dbReference>
<evidence type="ECO:0000259" key="24">
    <source>
        <dbReference type="Pfam" id="PF01488"/>
    </source>
</evidence>
<evidence type="ECO:0000256" key="16">
    <source>
        <dbReference type="ARBA" id="ARBA00023141"/>
    </source>
</evidence>
<keyword evidence="16 21" id="KW-0057">Aromatic amino acid biosynthesis</keyword>
<dbReference type="Pfam" id="PF01487">
    <property type="entry name" value="DHquinase_I"/>
    <property type="match status" value="1"/>
</dbReference>
<dbReference type="HAMAP" id="MF_00210">
    <property type="entry name" value="EPSP_synth"/>
    <property type="match status" value="1"/>
</dbReference>
<evidence type="ECO:0000256" key="12">
    <source>
        <dbReference type="ARBA" id="ARBA00022833"/>
    </source>
</evidence>
<feature type="binding site" evidence="21">
    <location>
        <position position="355"/>
    </location>
    <ligand>
        <name>7-phospho-2-dehydro-3-deoxy-D-arabino-heptonate</name>
        <dbReference type="ChEBI" id="CHEBI:58394"/>
    </ligand>
</feature>
<evidence type="ECO:0000256" key="11">
    <source>
        <dbReference type="ARBA" id="ARBA00022777"/>
    </source>
</evidence>
<dbReference type="EC" id="4.2.1.10" evidence="21"/>
<dbReference type="CDD" id="cd01556">
    <property type="entry name" value="EPSP_synthase"/>
    <property type="match status" value="1"/>
</dbReference>
<comment type="function">
    <text evidence="20 21 22">The AROM polypeptide catalyzes 5 consecutive enzymatic reactions in prechorismate polyaromatic amino acid biosynthesis.</text>
</comment>
<dbReference type="EC" id="2.7.1.71" evidence="21"/>
<evidence type="ECO:0000256" key="8">
    <source>
        <dbReference type="ARBA" id="ARBA00022679"/>
    </source>
</evidence>
<organism evidence="29 30">
    <name type="scientific">Nadsonia fulvescens var. elongata DSM 6958</name>
    <dbReference type="NCBI Taxonomy" id="857566"/>
    <lineage>
        <taxon>Eukaryota</taxon>
        <taxon>Fungi</taxon>
        <taxon>Dikarya</taxon>
        <taxon>Ascomycota</taxon>
        <taxon>Saccharomycotina</taxon>
        <taxon>Dipodascomycetes</taxon>
        <taxon>Dipodascales</taxon>
        <taxon>Dipodascales incertae sedis</taxon>
        <taxon>Nadsonia</taxon>
    </lineage>
</organism>
<keyword evidence="15 21" id="KW-0560">Oxidoreductase</keyword>
<evidence type="ECO:0000256" key="2">
    <source>
        <dbReference type="ARBA" id="ARBA00004811"/>
    </source>
</evidence>
<evidence type="ECO:0000256" key="4">
    <source>
        <dbReference type="ARBA" id="ARBA00009349"/>
    </source>
</evidence>
<feature type="region of interest" description="3-dehydroquinate synthase" evidence="21">
    <location>
        <begin position="1"/>
        <end position="383"/>
    </location>
</feature>
<evidence type="ECO:0000259" key="27">
    <source>
        <dbReference type="Pfam" id="PF18317"/>
    </source>
</evidence>
<dbReference type="Pfam" id="PF18317">
    <property type="entry name" value="SDH_C"/>
    <property type="match status" value="1"/>
</dbReference>
<feature type="active site" description="For EPSP synthase activity" evidence="21">
    <location>
        <position position="825"/>
    </location>
</feature>
<comment type="pathway">
    <text evidence="21 22">Metabolic intermediate biosynthesis; chorismate biosynthesis; chorismate from D-erythrose 4-phosphate and phosphoenolpyruvate: step 2/7.</text>
</comment>
<comment type="similarity">
    <text evidence="21">In the N-terminal section; belongs to the sugar phosphate cyclases superfamily. Dehydroquinate synthase family.</text>
</comment>
<dbReference type="InterPro" id="IPR022893">
    <property type="entry name" value="Shikimate_DH_fam"/>
</dbReference>
<dbReference type="InterPro" id="IPR056179">
    <property type="entry name" value="DHQS_C"/>
</dbReference>
<dbReference type="InterPro" id="IPR000623">
    <property type="entry name" value="Shikimate_kinase/TSH1"/>
</dbReference>
<dbReference type="InterPro" id="IPR041121">
    <property type="entry name" value="SDH_C"/>
</dbReference>
<keyword evidence="9 21" id="KW-0479">Metal-binding</keyword>
<feature type="binding site" evidence="21">
    <location>
        <position position="187"/>
    </location>
    <ligand>
        <name>NAD(+)</name>
        <dbReference type="ChEBI" id="CHEBI:57540"/>
    </ligand>
</feature>
<evidence type="ECO:0000259" key="25">
    <source>
        <dbReference type="Pfam" id="PF01761"/>
    </source>
</evidence>
<dbReference type="PROSITE" id="PS00885">
    <property type="entry name" value="EPSP_SYNTHASE_2"/>
    <property type="match status" value="1"/>
</dbReference>
<feature type="domain" description="3-dehydroquinate synthase N-terminal" evidence="25">
    <location>
        <begin position="74"/>
        <end position="186"/>
    </location>
</feature>
<keyword evidence="11 21" id="KW-0418">Kinase</keyword>
<gene>
    <name evidence="29" type="ORF">NADFUDRAFT_49512</name>
</gene>
<feature type="binding site" evidence="21">
    <location>
        <position position="159"/>
    </location>
    <ligand>
        <name>7-phospho-2-dehydro-3-deoxy-D-arabino-heptonate</name>
        <dbReference type="ChEBI" id="CHEBI:58394"/>
    </ligand>
</feature>
<keyword evidence="12 21" id="KW-0862">Zinc</keyword>
<feature type="region of interest" description="Shikimate dehydrogenase" evidence="21">
    <location>
        <begin position="1284"/>
        <end position="1567"/>
    </location>
</feature>
<dbReference type="SUPFAM" id="SSF51735">
    <property type="entry name" value="NAD(P)-binding Rossmann-fold domains"/>
    <property type="match status" value="1"/>
</dbReference>
<comment type="cofactor">
    <cofactor evidence="21 22">
        <name>Zn(2+)</name>
        <dbReference type="ChEBI" id="CHEBI:29105"/>
    </cofactor>
    <text evidence="21 22">Binds 2 Zn(2+) ions per subunit.</text>
</comment>
<dbReference type="PIRSF" id="PIRSF000514">
    <property type="entry name" value="Pentafunct_AroM"/>
    <property type="match status" value="1"/>
</dbReference>
<dbReference type="CDD" id="cd08195">
    <property type="entry name" value="DHQS"/>
    <property type="match status" value="1"/>
</dbReference>
<comment type="pathway">
    <text evidence="21 22">Metabolic intermediate biosynthesis; chorismate biosynthesis; chorismate from D-erythrose 4-phosphate and phosphoenolpyruvate: step 3/7.</text>
</comment>
<dbReference type="SUPFAM" id="SSF52540">
    <property type="entry name" value="P-loop containing nucleoside triphosphate hydrolases"/>
    <property type="match status" value="1"/>
</dbReference>
<dbReference type="PRINTS" id="PR01100">
    <property type="entry name" value="SHIKIMTKNASE"/>
</dbReference>
<comment type="pathway">
    <text evidence="21 22">Metabolic intermediate biosynthesis; chorismate biosynthesis; chorismate from D-erythrose 4-phosphate and phosphoenolpyruvate: step 5/7.</text>
</comment>
<dbReference type="InterPro" id="IPR036291">
    <property type="entry name" value="NAD(P)-bd_dom_sf"/>
</dbReference>
<dbReference type="InterPro" id="IPR013785">
    <property type="entry name" value="Aldolase_TIM"/>
</dbReference>
<dbReference type="EC" id="4.2.3.4" evidence="21"/>
<evidence type="ECO:0000256" key="13">
    <source>
        <dbReference type="ARBA" id="ARBA00022840"/>
    </source>
</evidence>
<evidence type="ECO:0000259" key="26">
    <source>
        <dbReference type="Pfam" id="PF08501"/>
    </source>
</evidence>
<dbReference type="InterPro" id="IPR006264">
    <property type="entry name" value="EPSP_synthase"/>
</dbReference>
<dbReference type="EC" id="2.5.1.19" evidence="21"/>
<dbReference type="OrthoDB" id="197068at2759"/>
<dbReference type="GO" id="GO:0046872">
    <property type="term" value="F:metal ion binding"/>
    <property type="evidence" value="ECO:0007669"/>
    <property type="project" value="UniProtKB-UniRule"/>
</dbReference>
<dbReference type="InterPro" id="IPR008289">
    <property type="entry name" value="Pentafunct_AroM"/>
</dbReference>
<name>A0A1E3PQF0_9ASCO</name>
<evidence type="ECO:0000259" key="23">
    <source>
        <dbReference type="Pfam" id="PF00275"/>
    </source>
</evidence>
<dbReference type="SUPFAM" id="SSF51569">
    <property type="entry name" value="Aldolase"/>
    <property type="match status" value="1"/>
</dbReference>
<keyword evidence="6 21" id="KW-0963">Cytoplasm</keyword>
<dbReference type="GO" id="GO:0003856">
    <property type="term" value="F:3-dehydroquinate synthase activity"/>
    <property type="evidence" value="ECO:0007669"/>
    <property type="project" value="UniProtKB-UniRule"/>
</dbReference>
<dbReference type="PANTHER" id="PTHR21090:SF5">
    <property type="entry name" value="PENTAFUNCTIONAL AROM POLYPEPTIDE"/>
    <property type="match status" value="1"/>
</dbReference>
<dbReference type="Gene3D" id="3.20.20.70">
    <property type="entry name" value="Aldolase class I"/>
    <property type="match status" value="1"/>
</dbReference>
<comment type="similarity">
    <text evidence="4">In the N-terminal section; belongs to the shikimate kinase family.</text>
</comment>
<dbReference type="GO" id="GO:0004765">
    <property type="term" value="F:shikimate kinase activity"/>
    <property type="evidence" value="ECO:0007669"/>
    <property type="project" value="UniProtKB-UniRule"/>
</dbReference>
<evidence type="ECO:0000256" key="14">
    <source>
        <dbReference type="ARBA" id="ARBA00022857"/>
    </source>
</evidence>
<dbReference type="HAMAP" id="MF_00109">
    <property type="entry name" value="Shikimate_kinase"/>
    <property type="match status" value="1"/>
</dbReference>
<keyword evidence="30" id="KW-1185">Reference proteome</keyword>
<evidence type="ECO:0000256" key="15">
    <source>
        <dbReference type="ARBA" id="ARBA00023002"/>
    </source>
</evidence>
<dbReference type="GO" id="GO:0009423">
    <property type="term" value="P:chorismate biosynthetic process"/>
    <property type="evidence" value="ECO:0007669"/>
    <property type="project" value="UniProtKB-UniRule"/>
</dbReference>
<dbReference type="InterPro" id="IPR027417">
    <property type="entry name" value="P-loop_NTPase"/>
</dbReference>
<evidence type="ECO:0000256" key="18">
    <source>
        <dbReference type="ARBA" id="ARBA00023268"/>
    </source>
</evidence>
<dbReference type="NCBIfam" id="TIGR01356">
    <property type="entry name" value="aroA"/>
    <property type="match status" value="1"/>
</dbReference>
<dbReference type="InterPro" id="IPR006151">
    <property type="entry name" value="Shikm_DH/Glu-tRNA_Rdtase"/>
</dbReference>
<dbReference type="InterPro" id="IPR001381">
    <property type="entry name" value="DHquinase_I"/>
</dbReference>
<dbReference type="InterPro" id="IPR013792">
    <property type="entry name" value="RNA3'P_cycl/enolpyr_Trfase_a/b"/>
</dbReference>
<feature type="active site" description="Proton acceptor; for 3-dehydroquinate dehydratase activity" evidence="21">
    <location>
        <position position="1177"/>
    </location>
</feature>
<feature type="binding site" evidence="21">
    <location>
        <position position="143"/>
    </location>
    <ligand>
        <name>7-phospho-2-dehydro-3-deoxy-D-arabino-heptonate</name>
        <dbReference type="ChEBI" id="CHEBI:58394"/>
    </ligand>
</feature>
<dbReference type="FunFam" id="3.20.20.70:FF:000135">
    <property type="entry name" value="Pentafunctional AROM polypeptide"/>
    <property type="match status" value="1"/>
</dbReference>
<feature type="binding site" evidence="21">
    <location>
        <position position="149"/>
    </location>
    <ligand>
        <name>7-phospho-2-dehydro-3-deoxy-D-arabino-heptonate</name>
        <dbReference type="ChEBI" id="CHEBI:58394"/>
    </ligand>
</feature>
<feature type="binding site" evidence="21">
    <location>
        <begin position="80"/>
        <end position="83"/>
    </location>
    <ligand>
        <name>NAD(+)</name>
        <dbReference type="ChEBI" id="CHEBI:57540"/>
    </ligand>
</feature>
<comment type="similarity">
    <text evidence="22">In the N-terminal section; belongs to the dehydroquinate synthase family.</text>
</comment>
<dbReference type="GO" id="GO:0004764">
    <property type="term" value="F:shikimate 3-dehydrogenase (NADP+) activity"/>
    <property type="evidence" value="ECO:0007669"/>
    <property type="project" value="UniProtKB-UniRule"/>
</dbReference>
<dbReference type="GO" id="GO:0008652">
    <property type="term" value="P:amino acid biosynthetic process"/>
    <property type="evidence" value="ECO:0007669"/>
    <property type="project" value="UniProtKB-KW"/>
</dbReference>
<comment type="subunit">
    <text evidence="21 22">Homodimer.</text>
</comment>
<evidence type="ECO:0000313" key="29">
    <source>
        <dbReference type="EMBL" id="ODQ67067.1"/>
    </source>
</evidence>
<feature type="binding site" evidence="21">
    <location>
        <begin position="870"/>
        <end position="877"/>
    </location>
    <ligand>
        <name>ATP</name>
        <dbReference type="ChEBI" id="CHEBI:30616"/>
    </ligand>
</feature>
<feature type="binding site" evidence="21">
    <location>
        <begin position="176"/>
        <end position="179"/>
    </location>
    <ligand>
        <name>NAD(+)</name>
        <dbReference type="ChEBI" id="CHEBI:57540"/>
    </ligand>
</feature>
<dbReference type="InterPro" id="IPR016037">
    <property type="entry name" value="DHQ_synth_AroB"/>
</dbReference>
<evidence type="ECO:0000256" key="7">
    <source>
        <dbReference type="ARBA" id="ARBA00022605"/>
    </source>
</evidence>
<feature type="binding site" evidence="21">
    <location>
        <position position="127"/>
    </location>
    <ligand>
        <name>7-phospho-2-dehydro-3-deoxy-D-arabino-heptonate</name>
        <dbReference type="ChEBI" id="CHEBI:58394"/>
    </ligand>
</feature>
<dbReference type="Pfam" id="PF08501">
    <property type="entry name" value="Shikimate_dh_N"/>
    <property type="match status" value="1"/>
</dbReference>
<feature type="binding site" evidence="21">
    <location>
        <position position="286"/>
    </location>
    <ligand>
        <name>Zn(2+)</name>
        <dbReference type="ChEBI" id="CHEBI:29105"/>
        <note>catalytic</note>
    </ligand>
</feature>
<comment type="similarity">
    <text evidence="21 22">In the 3rd section; belongs to the shikimate kinase family.</text>
</comment>
<accession>A0A1E3PQF0</accession>
<dbReference type="FunFam" id="3.40.50.300:FF:001256">
    <property type="entry name" value="Pentafunctional AROM polypeptide"/>
    <property type="match status" value="1"/>
</dbReference>
<dbReference type="HAMAP" id="MF_03143">
    <property type="entry name" value="Pentafunct_AroM"/>
    <property type="match status" value="1"/>
</dbReference>
<feature type="binding site" evidence="21">
    <location>
        <begin position="191"/>
        <end position="194"/>
    </location>
    <ligand>
        <name>7-phospho-2-dehydro-3-deoxy-D-arabino-heptonate</name>
        <dbReference type="ChEBI" id="CHEBI:58394"/>
    </ligand>
</feature>
<feature type="binding site" evidence="21">
    <location>
        <position position="270"/>
    </location>
    <ligand>
        <name>Zn(2+)</name>
        <dbReference type="ChEBI" id="CHEBI:29105"/>
        <note>catalytic</note>
    </ligand>
</feature>
<dbReference type="InterPro" id="IPR001986">
    <property type="entry name" value="Enolpyruvate_Tfrase_dom"/>
</dbReference>
<dbReference type="FunFam" id="3.40.50.1970:FF:000007">
    <property type="entry name" value="Pentafunctional AROM polypeptide"/>
    <property type="match status" value="1"/>
</dbReference>
<feature type="domain" description="Enolpyruvate transferase" evidence="23">
    <location>
        <begin position="405"/>
        <end position="837"/>
    </location>
</feature>
<evidence type="ECO:0000259" key="28">
    <source>
        <dbReference type="Pfam" id="PF24621"/>
    </source>
</evidence>
<dbReference type="InterPro" id="IPR010110">
    <property type="entry name" value="Shikimate_DH_AroM-type"/>
</dbReference>
<dbReference type="InterPro" id="IPR036968">
    <property type="entry name" value="Enolpyruvate_Tfrase_sf"/>
</dbReference>
<dbReference type="FunFam" id="3.65.10.10:FF:000008">
    <property type="entry name" value="Pentafunctional AROM polypeptide"/>
    <property type="match status" value="1"/>
</dbReference>
<comment type="similarity">
    <text evidence="21 22">In the C-terminal section; belongs to the shikimate dehydrogenase family.</text>
</comment>
<evidence type="ECO:0000256" key="9">
    <source>
        <dbReference type="ARBA" id="ARBA00022723"/>
    </source>
</evidence>
<evidence type="ECO:0000256" key="6">
    <source>
        <dbReference type="ARBA" id="ARBA00022490"/>
    </source>
</evidence>
<comment type="catalytic activity">
    <reaction evidence="21 22">
        <text>7-phospho-2-dehydro-3-deoxy-D-arabino-heptonate = 3-dehydroquinate + phosphate</text>
        <dbReference type="Rhea" id="RHEA:21968"/>
        <dbReference type="ChEBI" id="CHEBI:32364"/>
        <dbReference type="ChEBI" id="CHEBI:43474"/>
        <dbReference type="ChEBI" id="CHEBI:58394"/>
        <dbReference type="EC" id="4.2.3.4"/>
    </reaction>
</comment>
<keyword evidence="17 21" id="KW-0456">Lyase</keyword>
<feature type="binding site" evidence="21">
    <location>
        <position position="191"/>
    </location>
    <ligand>
        <name>Zn(2+)</name>
        <dbReference type="ChEBI" id="CHEBI:29105"/>
        <note>catalytic</note>
    </ligand>
</feature>
<protein>
    <recommendedName>
        <fullName evidence="21">Pentafunctional AROM polypeptide</fullName>
    </recommendedName>
    <domain>
        <recommendedName>
            <fullName evidence="21">3-dehydroquinate synthase</fullName>
            <shortName evidence="21">DHQS</shortName>
            <ecNumber evidence="21">4.2.3.4</ecNumber>
        </recommendedName>
    </domain>
    <domain>
        <recommendedName>
            <fullName evidence="21">3-phosphoshikimate 1-carboxyvinyltransferase</fullName>
            <ecNumber evidence="21">2.5.1.19</ecNumber>
        </recommendedName>
        <alternativeName>
            <fullName evidence="21">5-enolpyruvylshikimate-3-phosphate synthase</fullName>
            <shortName evidence="21">EPSP synthase</shortName>
            <shortName evidence="21">EPSPS</shortName>
        </alternativeName>
    </domain>
    <domain>
        <recommendedName>
            <fullName evidence="21">Shikimate kinase</fullName>
            <shortName evidence="21">SK</shortName>
            <ecNumber evidence="21">2.7.1.71</ecNumber>
        </recommendedName>
    </domain>
    <domain>
        <recommendedName>
            <fullName evidence="21">3-dehydroquinate dehydratase</fullName>
            <shortName evidence="21">3-dehydroquinase</shortName>
            <ecNumber evidence="21">4.2.1.10</ecNumber>
        </recommendedName>
    </domain>
    <domain>
        <recommendedName>
            <fullName evidence="21">Shikimate dehydrogenase</fullName>
            <ecNumber evidence="21">1.1.1.25</ecNumber>
        </recommendedName>
    </domain>
</protein>
<evidence type="ECO:0000256" key="20">
    <source>
        <dbReference type="ARBA" id="ARBA00054455"/>
    </source>
</evidence>
<dbReference type="GO" id="GO:0005737">
    <property type="term" value="C:cytoplasm"/>
    <property type="evidence" value="ECO:0007669"/>
    <property type="project" value="UniProtKB-SubCell"/>
</dbReference>
<comment type="similarity">
    <text evidence="21 22">In the 2nd section; belongs to the EPSP synthase family.</text>
</comment>
<keyword evidence="18 21" id="KW-0511">Multifunctional enzyme</keyword>
<dbReference type="SUPFAM" id="SSF53223">
    <property type="entry name" value="Aminoacid dehydrogenase-like, N-terminal domain"/>
    <property type="match status" value="1"/>
</dbReference>
<dbReference type="NCBIfam" id="TIGR01357">
    <property type="entry name" value="aroB"/>
    <property type="match status" value="1"/>
</dbReference>
<dbReference type="GO" id="GO:0009073">
    <property type="term" value="P:aromatic amino acid family biosynthetic process"/>
    <property type="evidence" value="ECO:0007669"/>
    <property type="project" value="UniProtKB-UniRule"/>
</dbReference>
<comment type="subcellular location">
    <subcellularLocation>
        <location evidence="1 21 22">Cytoplasm</location>
    </subcellularLocation>
</comment>
<dbReference type="Pfam" id="PF24621">
    <property type="entry name" value="DHQS_C"/>
    <property type="match status" value="1"/>
</dbReference>
<keyword evidence="10 21" id="KW-0547">Nucleotide-binding</keyword>
<comment type="similarity">
    <text evidence="3">In the 2nd section; belongs to the type-I 3-dehydroquinase family.</text>
</comment>
<dbReference type="SUPFAM" id="SSF55205">
    <property type="entry name" value="EPT/RTPC-like"/>
    <property type="match status" value="1"/>
</dbReference>
<dbReference type="Gene3D" id="1.20.1090.10">
    <property type="entry name" value="Dehydroquinate synthase-like - alpha domain"/>
    <property type="match status" value="1"/>
</dbReference>
<comment type="catalytic activity">
    <reaction evidence="21 22">
        <text>shikimate + NADP(+) = 3-dehydroshikimate + NADPH + H(+)</text>
        <dbReference type="Rhea" id="RHEA:17737"/>
        <dbReference type="ChEBI" id="CHEBI:15378"/>
        <dbReference type="ChEBI" id="CHEBI:16630"/>
        <dbReference type="ChEBI" id="CHEBI:36208"/>
        <dbReference type="ChEBI" id="CHEBI:57783"/>
        <dbReference type="ChEBI" id="CHEBI:58349"/>
        <dbReference type="EC" id="1.1.1.25"/>
    </reaction>
</comment>
<dbReference type="PANTHER" id="PTHR21090">
    <property type="entry name" value="AROM/DEHYDROQUINATE SYNTHASE"/>
    <property type="match status" value="1"/>
</dbReference>
<feature type="binding site" evidence="21">
    <location>
        <begin position="263"/>
        <end position="267"/>
    </location>
    <ligand>
        <name>7-phospho-2-dehydro-3-deoxy-D-arabino-heptonate</name>
        <dbReference type="ChEBI" id="CHEBI:58394"/>
    </ligand>
</feature>
<dbReference type="SUPFAM" id="SSF56796">
    <property type="entry name" value="Dehydroquinate synthase-like"/>
    <property type="match status" value="1"/>
</dbReference>
<sequence length="1567" mass="169381">MEISRVDVLGRDMAHIGYNLQKHIVKQLLTEITSSTYVVITDKNIEDRGHLQNLVDELAAGINEYGVDSRILTYVIPPGEASKNRATKAAIEDWLLTQGCTRDTVILALGGGVIGDMIGYVAATFMRGVRVVQIPTTLLAMVDSSIGGKTAIDTPHGKNLLGAFWQPQRVFMDIRYLETLPEREFINGMAEVIKTAAFYDEEEFSRLEAGGATFLKAIRNRDPSNIHQVDLSDIKELIHKIVLGSVKIKATVVSADEREGGLRNLLNFGHTIGHAYEAILTPQILHGECVSLGMIKEAELSRYLGILSPVAVARLAKCLTSYDLPVSLNDKVLKKRSGGKICPVDDLLKIMAVDKKNDGQKKKVVLISAIGKTYEQKASIVSDKDIRVVISEEIIVGSNADAPASVTVTPPGSKSISNRALVLSALAQGTCRISNLLHSDDTEHMLNAVTLLGGATVAWEDDGQTLVLTGNGGELKAPAKELYLGNAGTASRFLATVALLVNKSEKADSVTLTGNNRMKQRPIGPLVDSLRANGSKIDYVENEGSLPLKIDAGVGLQGGLIELAATISSQYVSSILMCAPYAKQPVTLSLVGGKPISQFYIDMTVAMMKTFGINVERSTTKEHTYHIPQGVYVNPSHYEIESDASSATYPLAFAAITGTSCTIPNIGSGSLQGDARFAVDVLRPMGCEVTQTATSTTVQGPPVGKLLPLPHVDMEPMTDAFLTASVVAAIAQGTDGVNNTTQITGIANQRVKECNRIAAMIHELAKFGVTCRELPDGLEIDGRLIGDLKRPADGVYAYDDHRVAMSFSLLASTLPEDVLIQERRCVEKTWPGWWDVLHTTFNVPLTGHDAQTSELKSRAVNGDKSIIIVGMRGAGKTLIGEWAASTLGFSFLDLDTQFEQELKTPIVDYVKTNGWPSFRQEETRILNEFIKNHPEGYVASCGGGVVESEEARQSLQAYVARGGIVLHVHRATADIVSYLTTDSSRPSLGAEDLASVYARREPLYTSCSSHVFVSANTENSAEIAAVRKSFNSFLSTITGQKPVTIPTNRSFFLSLTYSNVAEAAINDFADITAGCAAVELRVDLLKQADNQLASLEYVNDQIALIRKYTSLPIIFTVRTKSQGGQYPDDNEEGLLELTLNAFRAGVAYVDIELSSTAGFIDSVVQKKGHTKLIASHHDFSGALKWSNPIWENKYAQGLLVGDIVKLVATARTFEDNIELERFRSTHTAKPLIAINMGFRGQMSRVVNSILTPVTHPSLPAKAAPGQLSIKEINETFSKLGGIEPRDYAIVGSPIQHSRSPALHNSGFDALGLPFDYGMLETTEPAIAAKFFSSLPSFGGASITIPLKEKIIPHLNYITDDALAINAVNTVVKDENGRLIGDNTDWIGIINAFNVAGLASIAGQDKSALIIGAGGTSKAAVYALNRLGFTTIYIINRTAEKAQNVADAFNTRDEKYNVKAISDIAEAKAAISPSVAVSCVPADKPLDTNLVSILDVFLQKESKTDKKFLLEAAYKPRVTPIMTLASETHGWEVIPGVNMLLEQGLEQFRIWTGYNAPKTVCKTSVELE</sequence>